<keyword evidence="2" id="KW-0813">Transport</keyword>
<feature type="domain" description="TonB-dependent receptor plug" evidence="14">
    <location>
        <begin position="66"/>
        <end position="174"/>
    </location>
</feature>
<dbReference type="InterPro" id="IPR000531">
    <property type="entry name" value="Beta-barrel_TonB"/>
</dbReference>
<dbReference type="GO" id="GO:0009279">
    <property type="term" value="C:cell outer membrane"/>
    <property type="evidence" value="ECO:0007669"/>
    <property type="project" value="UniProtKB-SubCell"/>
</dbReference>
<dbReference type="STRING" id="621456.BJP26_09530"/>
<dbReference type="RefSeq" id="WP_017979046.1">
    <property type="nucleotide sequence ID" value="NZ_CP017578.1"/>
</dbReference>
<name>A0A154NAX9_9SPHN</name>
<evidence type="ECO:0000256" key="6">
    <source>
        <dbReference type="ARBA" id="ARBA00022729"/>
    </source>
</evidence>
<keyword evidence="5" id="KW-0812">Transmembrane</keyword>
<dbReference type="InterPro" id="IPR039426">
    <property type="entry name" value="TonB-dep_rcpt-like"/>
</dbReference>
<organism evidence="15 16">
    <name type="scientific">Sphingomonas melonis TY</name>
    <dbReference type="NCBI Taxonomy" id="621456"/>
    <lineage>
        <taxon>Bacteria</taxon>
        <taxon>Pseudomonadati</taxon>
        <taxon>Pseudomonadota</taxon>
        <taxon>Alphaproteobacteria</taxon>
        <taxon>Sphingomonadales</taxon>
        <taxon>Sphingomonadaceae</taxon>
        <taxon>Sphingomonas</taxon>
    </lineage>
</organism>
<evidence type="ECO:0000256" key="4">
    <source>
        <dbReference type="ARBA" id="ARBA00022496"/>
    </source>
</evidence>
<evidence type="ECO:0000256" key="2">
    <source>
        <dbReference type="ARBA" id="ARBA00022448"/>
    </source>
</evidence>
<dbReference type="GeneID" id="93798405"/>
<dbReference type="InterPro" id="IPR036942">
    <property type="entry name" value="Beta-barrel_TonB_sf"/>
</dbReference>
<evidence type="ECO:0000256" key="10">
    <source>
        <dbReference type="ARBA" id="ARBA00023136"/>
    </source>
</evidence>
<keyword evidence="15" id="KW-0675">Receptor</keyword>
<keyword evidence="11" id="KW-0998">Cell outer membrane</keyword>
<dbReference type="EMBL" id="LQCK02000001">
    <property type="protein sequence ID" value="KZB96815.1"/>
    <property type="molecule type" value="Genomic_DNA"/>
</dbReference>
<evidence type="ECO:0000256" key="12">
    <source>
        <dbReference type="RuleBase" id="RU003357"/>
    </source>
</evidence>
<dbReference type="Gene3D" id="2.40.170.20">
    <property type="entry name" value="TonB-dependent receptor, beta-barrel domain"/>
    <property type="match status" value="1"/>
</dbReference>
<accession>A0A154NAX9</accession>
<comment type="caution">
    <text evidence="15">The sequence shown here is derived from an EMBL/GenBank/DDBJ whole genome shotgun (WGS) entry which is preliminary data.</text>
</comment>
<evidence type="ECO:0000313" key="16">
    <source>
        <dbReference type="Proteomes" id="UP000078460"/>
    </source>
</evidence>
<keyword evidence="3" id="KW-1134">Transmembrane beta strand</keyword>
<feature type="domain" description="TonB-dependent receptor-like beta-barrel" evidence="13">
    <location>
        <begin position="336"/>
        <end position="799"/>
    </location>
</feature>
<sequence length="842" mass="90734">MMKTRLLMGAALCGMPFLPQIAGAQTTAATAAAPTATATATATAAAQDDQPSDIIVTGSARQQRRFDVSYAVNSLSQADIQKLAPKSTTDLIGTLPGIHVEATGGEVQNITRVRGIPTDRGFLYYQQDGLPLFQELDGWFFNQGDGMNRLDLMTDRIEVVRGGPAPIYASTAAAIANVIEVTGTDTTRGKVQATVGDTGYYRLDAYQAGPLGGDTYYAVGGFLRYHDGYRDSGFPSDKGGQIRANIKHDLANGFIKLSAQYTDDHNLFYLSIPTNDPRNPSVSLNKYLDYFDGTLNTPSLRNVNIRYRDATGTIQDQRGDLANGRHIRFGNFAADYEGDYGPWHVSAKGGMTLGTMHFDAFYSTSNPVDATSFANSYLAPATTAFGPNVARMGYSFSGTNGLGAYDPSADSGLVMQAQYRAIQTDFYSTQGDLSVTRKLDTGIGTHDVRIGTYGSLWGQKMFTAYQNYLVQVTSQPKTLDLAAYSANGAVQGYVTDNGSLNDAVSLNAGNVDGQLIALYGTDTWDITDRLRLDAGIRHEWYSYSGYGRLTASYNLGDPTTFADNNTRGFTGGIGTLRLKQQASNWTVGANYDLTHHIGMYLRASQLEVPLNTTIAFTYPTPAVIPTKAKLYEAGIKLTAGGSYLYVTGFYTKFDPLNASFAGFNSATGRADVTTTFVGTAETKGMEADGRLRLPGPFSLAGSVTVQNPRYLNFSSNTGLDGSRANGKQIIREPKLFLNVRPTADFTVGATNVSLYGRYDYVGRRYTDFFNSTALPAYGAFGLGGIVSNGAWQVQVVGDNITNAHGFTEGNTAGDRFGQGVPTAIFGRPLFGRNVRLIVSRAW</sequence>
<keyword evidence="16" id="KW-1185">Reference proteome</keyword>
<evidence type="ECO:0000256" key="3">
    <source>
        <dbReference type="ARBA" id="ARBA00022452"/>
    </source>
</evidence>
<keyword evidence="10 12" id="KW-0472">Membrane</keyword>
<evidence type="ECO:0000259" key="13">
    <source>
        <dbReference type="Pfam" id="PF00593"/>
    </source>
</evidence>
<keyword evidence="9 12" id="KW-0798">TonB box</keyword>
<evidence type="ECO:0000259" key="14">
    <source>
        <dbReference type="Pfam" id="PF07715"/>
    </source>
</evidence>
<dbReference type="OrthoDB" id="7277632at2"/>
<evidence type="ECO:0000256" key="1">
    <source>
        <dbReference type="ARBA" id="ARBA00004571"/>
    </source>
</evidence>
<dbReference type="KEGG" id="smy:BJP26_09530"/>
<keyword evidence="7" id="KW-0408">Iron</keyword>
<keyword evidence="8" id="KW-0406">Ion transport</keyword>
<reference evidence="15" key="1">
    <citation type="submission" date="2016-03" db="EMBL/GenBank/DDBJ databases">
        <title>Sphingomonas melonis TY, whole genome shotgun sequencing.</title>
        <authorList>
            <person name="Wang H."/>
            <person name="Zhu P."/>
        </authorList>
    </citation>
    <scope>NUCLEOTIDE SEQUENCE [LARGE SCALE GENOMIC DNA]</scope>
    <source>
        <strain evidence="15">TY</strain>
    </source>
</reference>
<comment type="subcellular location">
    <subcellularLocation>
        <location evidence="1">Cell outer membrane</location>
        <topology evidence="1">Multi-pass membrane protein</topology>
    </subcellularLocation>
</comment>
<evidence type="ECO:0000256" key="9">
    <source>
        <dbReference type="ARBA" id="ARBA00023077"/>
    </source>
</evidence>
<evidence type="ECO:0000256" key="5">
    <source>
        <dbReference type="ARBA" id="ARBA00022692"/>
    </source>
</evidence>
<evidence type="ECO:0000256" key="11">
    <source>
        <dbReference type="ARBA" id="ARBA00023237"/>
    </source>
</evidence>
<dbReference type="Proteomes" id="UP000078460">
    <property type="component" value="Unassembled WGS sequence"/>
</dbReference>
<dbReference type="Pfam" id="PF00593">
    <property type="entry name" value="TonB_dep_Rec_b-barrel"/>
    <property type="match status" value="1"/>
</dbReference>
<keyword evidence="4" id="KW-0410">Iron transport</keyword>
<dbReference type="InterPro" id="IPR012910">
    <property type="entry name" value="Plug_dom"/>
</dbReference>
<evidence type="ECO:0000313" key="15">
    <source>
        <dbReference type="EMBL" id="KZB96815.1"/>
    </source>
</evidence>
<proteinExistence type="inferred from homology"/>
<gene>
    <name evidence="15" type="ORF">AVM11_01335</name>
</gene>
<dbReference type="PANTHER" id="PTHR32552">
    <property type="entry name" value="FERRICHROME IRON RECEPTOR-RELATED"/>
    <property type="match status" value="1"/>
</dbReference>
<evidence type="ECO:0000256" key="7">
    <source>
        <dbReference type="ARBA" id="ARBA00023004"/>
    </source>
</evidence>
<protein>
    <submittedName>
        <fullName evidence="15">TonB-dependent receptor</fullName>
    </submittedName>
</protein>
<dbReference type="GO" id="GO:0015344">
    <property type="term" value="F:siderophore uptake transmembrane transporter activity"/>
    <property type="evidence" value="ECO:0007669"/>
    <property type="project" value="TreeGrafter"/>
</dbReference>
<comment type="similarity">
    <text evidence="12">Belongs to the TonB-dependent receptor family.</text>
</comment>
<dbReference type="SUPFAM" id="SSF56935">
    <property type="entry name" value="Porins"/>
    <property type="match status" value="1"/>
</dbReference>
<dbReference type="InterPro" id="IPR037066">
    <property type="entry name" value="Plug_dom_sf"/>
</dbReference>
<dbReference type="PANTHER" id="PTHR32552:SF89">
    <property type="entry name" value="CATECHOLATE SIDEROPHORE RECEPTOR FIU"/>
    <property type="match status" value="1"/>
</dbReference>
<keyword evidence="6" id="KW-0732">Signal</keyword>
<evidence type="ECO:0000256" key="8">
    <source>
        <dbReference type="ARBA" id="ARBA00023065"/>
    </source>
</evidence>
<dbReference type="Gene3D" id="2.170.130.10">
    <property type="entry name" value="TonB-dependent receptor, plug domain"/>
    <property type="match status" value="1"/>
</dbReference>
<dbReference type="AlphaFoldDB" id="A0A154NAX9"/>
<dbReference type="Pfam" id="PF07715">
    <property type="entry name" value="Plug"/>
    <property type="match status" value="1"/>
</dbReference>